<dbReference type="Pfam" id="PF01381">
    <property type="entry name" value="HTH_3"/>
    <property type="match status" value="1"/>
</dbReference>
<accession>A0AAF0NHR9</accession>
<evidence type="ECO:0000259" key="1">
    <source>
        <dbReference type="PROSITE" id="PS50943"/>
    </source>
</evidence>
<dbReference type="SUPFAM" id="SSF47413">
    <property type="entry name" value="lambda repressor-like DNA-binding domains"/>
    <property type="match status" value="1"/>
</dbReference>
<evidence type="ECO:0000313" key="3">
    <source>
        <dbReference type="EMBL" id="WLM94214.1"/>
    </source>
</evidence>
<dbReference type="Proteomes" id="UP001173661">
    <property type="component" value="Unassembled WGS sequence"/>
</dbReference>
<sequence>MTCSAVIVVSFVDAMMFALCVIDYGADYLTSQLKECRKTHMIGLRIKEERERLSLTQQGLADAIGVAKRTFIDWEKDRTSPTAVQLSALSEIGVDILYVVTGVRSQPVVAPYVSQEKKELMDAFDEMSPEQRRAILEVGKVFIQPKPSKLAG</sequence>
<dbReference type="RefSeq" id="WP_224154089.1">
    <property type="nucleotide sequence ID" value="NZ_BAAFJZ010000066.1"/>
</dbReference>
<dbReference type="InterPro" id="IPR001387">
    <property type="entry name" value="Cro/C1-type_HTH"/>
</dbReference>
<proteinExistence type="predicted"/>
<reference evidence="3" key="1">
    <citation type="journal article" date="2023" name="Microorganisms">
        <title>Comparative Genomic Analysis of ST131 Subclade C2 of ESBL-Producing E. coli Isolates from Patients with Recurrent and Sporadic Urinary Tract Infections.</title>
        <authorList>
            <person name="Jaen-Luchoro D."/>
            <person name="Kahnamouei A."/>
            <person name="Yazdanshenas S."/>
            <person name="Lindblom A."/>
            <person name="Samuelsson E."/>
            <person name="Ahren C."/>
            <person name="Karami N."/>
        </authorList>
    </citation>
    <scope>NUCLEOTIDE SEQUENCE</scope>
    <source>
        <strain evidence="3">S7</strain>
    </source>
</reference>
<dbReference type="PROSITE" id="PS50943">
    <property type="entry name" value="HTH_CROC1"/>
    <property type="match status" value="1"/>
</dbReference>
<reference evidence="2" key="2">
    <citation type="submission" date="2023-07" db="EMBL/GenBank/DDBJ databases">
        <title>High risk of intestinal colonization with ESBL-producing Escherichia coli among soldiers of military contingents in specific geographic regions.</title>
        <authorList>
            <person name="Literacka E."/>
        </authorList>
    </citation>
    <scope>NUCLEOTIDE SEQUENCE</scope>
    <source>
        <strain evidence="2">66</strain>
    </source>
</reference>
<dbReference type="EMBL" id="JAUKXU010000098">
    <property type="protein sequence ID" value="MDO2577760.1"/>
    <property type="molecule type" value="Genomic_DNA"/>
</dbReference>
<dbReference type="Gene3D" id="1.10.260.40">
    <property type="entry name" value="lambda repressor-like DNA-binding domains"/>
    <property type="match status" value="1"/>
</dbReference>
<gene>
    <name evidence="3" type="ORF">OGM49_16050</name>
    <name evidence="2" type="ORF">Q2V20_27435</name>
</gene>
<evidence type="ECO:0000313" key="2">
    <source>
        <dbReference type="EMBL" id="MDO2577760.1"/>
    </source>
</evidence>
<feature type="domain" description="HTH cro/C1-type" evidence="1">
    <location>
        <begin position="46"/>
        <end position="99"/>
    </location>
</feature>
<dbReference type="GO" id="GO:0003677">
    <property type="term" value="F:DNA binding"/>
    <property type="evidence" value="ECO:0007669"/>
    <property type="project" value="InterPro"/>
</dbReference>
<organism evidence="3 4">
    <name type="scientific">Escherichia coli</name>
    <dbReference type="NCBI Taxonomy" id="562"/>
    <lineage>
        <taxon>Bacteria</taxon>
        <taxon>Pseudomonadati</taxon>
        <taxon>Pseudomonadota</taxon>
        <taxon>Gammaproteobacteria</taxon>
        <taxon>Enterobacterales</taxon>
        <taxon>Enterobacteriaceae</taxon>
        <taxon>Escherichia</taxon>
    </lineage>
</organism>
<name>A0AAF0NHR9_ECOLX</name>
<dbReference type="EMBL" id="CP107128">
    <property type="protein sequence ID" value="WLM94214.1"/>
    <property type="molecule type" value="Genomic_DNA"/>
</dbReference>
<dbReference type="AlphaFoldDB" id="A0AAF0NHR9"/>
<evidence type="ECO:0000313" key="4">
    <source>
        <dbReference type="Proteomes" id="UP001180189"/>
    </source>
</evidence>
<dbReference type="SMART" id="SM00530">
    <property type="entry name" value="HTH_XRE"/>
    <property type="match status" value="1"/>
</dbReference>
<protein>
    <submittedName>
        <fullName evidence="3">Helix-turn-helix domain-containing protein</fullName>
    </submittedName>
</protein>
<dbReference type="InterPro" id="IPR010982">
    <property type="entry name" value="Lambda_DNA-bd_dom_sf"/>
</dbReference>
<dbReference type="CDD" id="cd00093">
    <property type="entry name" value="HTH_XRE"/>
    <property type="match status" value="1"/>
</dbReference>
<dbReference type="Proteomes" id="UP001180189">
    <property type="component" value="Chromosome"/>
</dbReference>